<dbReference type="RefSeq" id="WP_014215310.1">
    <property type="nucleotide sequence ID" value="NC_016605.1"/>
</dbReference>
<dbReference type="InterPro" id="IPR002052">
    <property type="entry name" value="DNA_methylase_N6_adenine_CS"/>
</dbReference>
<dbReference type="CDD" id="cd02440">
    <property type="entry name" value="AdoMet_MTases"/>
    <property type="match status" value="1"/>
</dbReference>
<accession>G8PCX8</accession>
<dbReference type="Gene3D" id="3.40.50.150">
    <property type="entry name" value="Vaccinia Virus protein VP39"/>
    <property type="match status" value="1"/>
</dbReference>
<dbReference type="SUPFAM" id="SSF53335">
    <property type="entry name" value="S-adenosyl-L-methionine-dependent methyltransferases"/>
    <property type="match status" value="1"/>
</dbReference>
<dbReference type="GO" id="GO:0003676">
    <property type="term" value="F:nucleic acid binding"/>
    <property type="evidence" value="ECO:0007669"/>
    <property type="project" value="InterPro"/>
</dbReference>
<evidence type="ECO:0000256" key="2">
    <source>
        <dbReference type="ARBA" id="ARBA00022679"/>
    </source>
</evidence>
<gene>
    <name evidence="3" type="ordered locus">PECL_840</name>
</gene>
<dbReference type="InterPro" id="IPR004398">
    <property type="entry name" value="RNA_MeTrfase_RsmD"/>
</dbReference>
<dbReference type="HOGENOM" id="CLU_075826_0_0_9"/>
<sequence>MRIVSGDFGGRRLTAVPGTKTRPTTDKVKEAVFNVIGPYFDGGLVLDLFAGSGGLGIEAVSRGADHAYLIDRQFAAIKTIKSNIAVTKQETKFSVLKSDSHKILDKFSRDGLSFDLVFLDPPYAQQKIENDILKMENLNLLGADAKIICETNLETVLSDKIGQFNVSNIKEYGITKITVYQKG</sequence>
<dbReference type="GO" id="GO:0008168">
    <property type="term" value="F:methyltransferase activity"/>
    <property type="evidence" value="ECO:0007669"/>
    <property type="project" value="UniProtKB-KW"/>
</dbReference>
<name>G8PCX8_PEDCP</name>
<dbReference type="PANTHER" id="PTHR43542:SF1">
    <property type="entry name" value="METHYLTRANSFERASE"/>
    <property type="match status" value="1"/>
</dbReference>
<evidence type="ECO:0000256" key="1">
    <source>
        <dbReference type="ARBA" id="ARBA00022603"/>
    </source>
</evidence>
<dbReference type="STRING" id="701521.PECL_840"/>
<dbReference type="Pfam" id="PF03602">
    <property type="entry name" value="Cons_hypoth95"/>
    <property type="match status" value="1"/>
</dbReference>
<keyword evidence="1 3" id="KW-0489">Methyltransferase</keyword>
<organism evidence="3 4">
    <name type="scientific">Pediococcus claussenii (strain ATCC BAA-344 / DSM 14800 / JCM 18046 / KCTC 3811 / LMG 21948 / P06)</name>
    <dbReference type="NCBI Taxonomy" id="701521"/>
    <lineage>
        <taxon>Bacteria</taxon>
        <taxon>Bacillati</taxon>
        <taxon>Bacillota</taxon>
        <taxon>Bacilli</taxon>
        <taxon>Lactobacillales</taxon>
        <taxon>Lactobacillaceae</taxon>
        <taxon>Pediococcus</taxon>
    </lineage>
</organism>
<protein>
    <submittedName>
        <fullName evidence="3">RNA methyltransferase, RsmD family</fullName>
    </submittedName>
</protein>
<dbReference type="PANTHER" id="PTHR43542">
    <property type="entry name" value="METHYLTRANSFERASE"/>
    <property type="match status" value="1"/>
</dbReference>
<evidence type="ECO:0000313" key="4">
    <source>
        <dbReference type="Proteomes" id="UP000005444"/>
    </source>
</evidence>
<dbReference type="eggNOG" id="COG0742">
    <property type="taxonomic scope" value="Bacteria"/>
</dbReference>
<proteinExistence type="predicted"/>
<keyword evidence="4" id="KW-1185">Reference proteome</keyword>
<dbReference type="Proteomes" id="UP000005444">
    <property type="component" value="Chromosome"/>
</dbReference>
<dbReference type="EMBL" id="CP003137">
    <property type="protein sequence ID" value="AEV95113.1"/>
    <property type="molecule type" value="Genomic_DNA"/>
</dbReference>
<dbReference type="PROSITE" id="PS00092">
    <property type="entry name" value="N6_MTASE"/>
    <property type="match status" value="1"/>
</dbReference>
<dbReference type="AlphaFoldDB" id="G8PCX8"/>
<dbReference type="InterPro" id="IPR029063">
    <property type="entry name" value="SAM-dependent_MTases_sf"/>
</dbReference>
<dbReference type="NCBIfam" id="TIGR00095">
    <property type="entry name" value="16S rRNA (guanine(966)-N(2))-methyltransferase RsmD"/>
    <property type="match status" value="1"/>
</dbReference>
<dbReference type="KEGG" id="pce:PECL_840"/>
<dbReference type="PATRIC" id="fig|701521.8.peg.792"/>
<dbReference type="GO" id="GO:0031167">
    <property type="term" value="P:rRNA methylation"/>
    <property type="evidence" value="ECO:0007669"/>
    <property type="project" value="InterPro"/>
</dbReference>
<keyword evidence="2" id="KW-0808">Transferase</keyword>
<evidence type="ECO:0000313" key="3">
    <source>
        <dbReference type="EMBL" id="AEV95113.1"/>
    </source>
</evidence>
<dbReference type="PIRSF" id="PIRSF004553">
    <property type="entry name" value="CHP00095"/>
    <property type="match status" value="1"/>
</dbReference>
<reference evidence="3 4" key="1">
    <citation type="journal article" date="2012" name="J. Bacteriol.">
        <title>Complete Genome Sequence of the Beer Spoilage Organism Pediococcus claussenii ATCC BAA-344T.</title>
        <authorList>
            <person name="Pittet V."/>
            <person name="Abegunde T."/>
            <person name="Marfleet T."/>
            <person name="Haakensen M."/>
            <person name="Morrow K."/>
            <person name="Jayaprakash T."/>
            <person name="Schroeder K."/>
            <person name="Trost B."/>
            <person name="Byrns S."/>
            <person name="Bergsveinson J."/>
            <person name="Kusalik A."/>
            <person name="Ziola B."/>
        </authorList>
    </citation>
    <scope>NUCLEOTIDE SEQUENCE [LARGE SCALE GENOMIC DNA]</scope>
    <source>
        <strain evidence="3 4">ATCC BAA-344</strain>
    </source>
</reference>